<comment type="caution">
    <text evidence="1">The sequence shown here is derived from an EMBL/GenBank/DDBJ whole genome shotgun (WGS) entry which is preliminary data.</text>
</comment>
<name>A0AAW0ELR1_9TRYP</name>
<keyword evidence="2" id="KW-1185">Reference proteome</keyword>
<accession>A0AAW0ELR1</accession>
<dbReference type="AlphaFoldDB" id="A0AAW0ELR1"/>
<proteinExistence type="predicted"/>
<organism evidence="1 2">
    <name type="scientific">Novymonas esmeraldas</name>
    <dbReference type="NCBI Taxonomy" id="1808958"/>
    <lineage>
        <taxon>Eukaryota</taxon>
        <taxon>Discoba</taxon>
        <taxon>Euglenozoa</taxon>
        <taxon>Kinetoplastea</taxon>
        <taxon>Metakinetoplastina</taxon>
        <taxon>Trypanosomatida</taxon>
        <taxon>Trypanosomatidae</taxon>
        <taxon>Novymonas</taxon>
    </lineage>
</organism>
<evidence type="ECO:0000313" key="1">
    <source>
        <dbReference type="EMBL" id="KAK7195055.1"/>
    </source>
</evidence>
<reference evidence="1 2" key="1">
    <citation type="journal article" date="2021" name="MBio">
        <title>A New Model Trypanosomatid, Novymonas esmeraldas: Genomic Perception of Its 'Candidatus Pandoraea novymonadis' Endosymbiont.</title>
        <authorList>
            <person name="Zakharova A."/>
            <person name="Saura A."/>
            <person name="Butenko A."/>
            <person name="Podesvova L."/>
            <person name="Warmusova S."/>
            <person name="Kostygov A.Y."/>
            <person name="Nenarokova A."/>
            <person name="Lukes J."/>
            <person name="Opperdoes F.R."/>
            <person name="Yurchenko V."/>
        </authorList>
    </citation>
    <scope>NUCLEOTIDE SEQUENCE [LARGE SCALE GENOMIC DNA]</scope>
    <source>
        <strain evidence="1 2">E262AT.01</strain>
    </source>
</reference>
<dbReference type="Proteomes" id="UP001430356">
    <property type="component" value="Unassembled WGS sequence"/>
</dbReference>
<gene>
    <name evidence="1" type="ORF">NESM_000428300</name>
</gene>
<protein>
    <submittedName>
        <fullName evidence="1">Uncharacterized protein</fullName>
    </submittedName>
</protein>
<dbReference type="EMBL" id="JAECZO010000046">
    <property type="protein sequence ID" value="KAK7195055.1"/>
    <property type="molecule type" value="Genomic_DNA"/>
</dbReference>
<sequence>MGKQAAPLTRLEAHAAVRLDALAGALFDSTGLPLRRTGAERHRRFSLAKCVKGLASYLTTRINPSFQECLVRVVESEAELTFEVAQLSGAKGANTRRVFAAPLSRLVDVVSNSVIERDTVVFAHLPSSLHPAAESGDTTTAADALTGRPSPPVAAAAAAAPCAPAVSRKEEIISTLFSAYGDIGLHLVFRAAHRVADSSRRSSPARAAAAGGTGAAYTRVELRFVSADERNAWLSFCADAYLGLLLDSIRTNRDTVFVAADGDGAIASAAAAGGDGAVRLEKPSEEAVENFIDFFLSAAAKGDAAVAGGFDPLALPSGGHVRVRDSDGTLHSREAAVERVDGVDEAGMPVVRTFFVVRRKRWSGKQEVLRIALESLHASADDDLSGAAFYLEYPRAAMAVVGHAAAAAAGVPRTTIAEQLRAVGAVQQTFAGSTDVEGEHAMVTLECDAGSFAVRRQWLEWFEAAVGRPVIYLSVARRERETAAPVRQGQPSGLLGDRIVW</sequence>
<evidence type="ECO:0000313" key="2">
    <source>
        <dbReference type="Proteomes" id="UP001430356"/>
    </source>
</evidence>